<accession>A0A076YMK7</accession>
<dbReference type="RefSeq" id="YP_009097675.1">
    <property type="nucleotide sequence ID" value="NC_025414.1"/>
</dbReference>
<protein>
    <submittedName>
        <fullName evidence="1">Uncharacterized protein</fullName>
    </submittedName>
</protein>
<dbReference type="EMBL" id="KM236237">
    <property type="protein sequence ID" value="AIK68009.1"/>
    <property type="molecule type" value="Genomic_DNA"/>
</dbReference>
<gene>
    <name evidence="1" type="ORF">CPTMiller_0073</name>
</gene>
<reference evidence="1 2" key="1">
    <citation type="submission" date="2014-07" db="EMBL/GenBank/DDBJ databases">
        <title>Complete Genome of Citrobacter freundii Myophage Miller.</title>
        <authorList>
            <person name="Hwang K."/>
            <person name="Luna A.J."/>
            <person name="Hernandez A.C."/>
            <person name="Everett G.F.K."/>
        </authorList>
    </citation>
    <scope>NUCLEOTIDE SEQUENCE [LARGE SCALE GENOMIC DNA]</scope>
</reference>
<evidence type="ECO:0000313" key="2">
    <source>
        <dbReference type="Proteomes" id="UP000201263"/>
    </source>
</evidence>
<evidence type="ECO:0000313" key="1">
    <source>
        <dbReference type="EMBL" id="AIK68009.1"/>
    </source>
</evidence>
<dbReference type="Proteomes" id="UP000201263">
    <property type="component" value="Segment"/>
</dbReference>
<proteinExistence type="predicted"/>
<name>A0A076YMK7_9CAUD</name>
<organism evidence="1 2">
    <name type="scientific">Citrobacter phage Miller</name>
    <dbReference type="NCBI Taxonomy" id="1527524"/>
    <lineage>
        <taxon>Viruses</taxon>
        <taxon>Duplodnaviria</taxon>
        <taxon>Heunggongvirae</taxon>
        <taxon>Uroviricota</taxon>
        <taxon>Caudoviricetes</taxon>
        <taxon>Pantevenvirales</taxon>
        <taxon>Straboviridae</taxon>
        <taxon>Pseudotevenvirus</taxon>
        <taxon>Pseudotevenvirus miller</taxon>
    </lineage>
</organism>
<sequence length="89" mass="10096">MNETKNPSDIVEVHEAWILTDKDKVRYGCLFGLVCLDPEVDIMTSPIVSYSHPANTEFVEVITRSGSTYRVVNPDSDFMKQLLTVMDDK</sequence>
<dbReference type="KEGG" id="vg:22113545"/>
<keyword evidence="2" id="KW-1185">Reference proteome</keyword>
<dbReference type="GeneID" id="22113545"/>